<protein>
    <submittedName>
        <fullName evidence="2">Uncharacterized protein</fullName>
    </submittedName>
</protein>
<organism evidence="2 3">
    <name type="scientific">Xanthomonas phage vB_Xar_IVIA-DoCa7</name>
    <dbReference type="NCBI Taxonomy" id="2975534"/>
    <lineage>
        <taxon>Viruses</taxon>
        <taxon>Duplodnaviria</taxon>
        <taxon>Heunggongvirae</taxon>
        <taxon>Uroviricota</taxon>
        <taxon>Caudoviricetes</taxon>
        <taxon>Autographivirales</taxon>
        <taxon>Autonotataviridae</taxon>
        <taxon>Paternavirus</taxon>
        <taxon>Paternavirus doca7</taxon>
    </lineage>
</organism>
<keyword evidence="3" id="KW-1185">Reference proteome</keyword>
<accession>A0A9X9JNJ9</accession>
<evidence type="ECO:0000313" key="3">
    <source>
        <dbReference type="Proteomes" id="UP001164550"/>
    </source>
</evidence>
<feature type="region of interest" description="Disordered" evidence="1">
    <location>
        <begin position="1"/>
        <end position="20"/>
    </location>
</feature>
<proteinExistence type="predicted"/>
<evidence type="ECO:0000256" key="1">
    <source>
        <dbReference type="SAM" id="MobiDB-lite"/>
    </source>
</evidence>
<sequence>MMAAPPNAYRKDATGSLTDPPVCATMLPHDHTGRLTMTRSQLKRRFCQFRRTYATLDFRMGQRQAPSVAQMAAHEAAVGMAGVRACFLT</sequence>
<evidence type="ECO:0000313" key="2">
    <source>
        <dbReference type="EMBL" id="UYA98833.1"/>
    </source>
</evidence>
<name>A0A9X9JNJ9_9CAUD</name>
<dbReference type="Proteomes" id="UP001164550">
    <property type="component" value="Segment"/>
</dbReference>
<reference evidence="2" key="1">
    <citation type="submission" date="2022-07" db="EMBL/GenBank/DDBJ databases">
        <title>Comparative analysis of new lytic phages for the biological control of phytopathogenic Xanthomonas spp.</title>
        <authorList>
            <person name="Domingo-Calap M.L."/>
            <person name="Bernabeu-Gimeno M."/>
            <person name="Aure C.M."/>
            <person name="Marco-Noales E."/>
            <person name="Domingo-Calap P."/>
        </authorList>
    </citation>
    <scope>NUCLEOTIDE SEQUENCE</scope>
</reference>
<gene>
    <name evidence="2" type="ORF">IVIADoCa7_7</name>
</gene>
<dbReference type="EMBL" id="ON932081">
    <property type="protein sequence ID" value="UYA98833.1"/>
    <property type="molecule type" value="Genomic_DNA"/>
</dbReference>